<reference evidence="1 2" key="1">
    <citation type="submission" date="2014-04" db="EMBL/GenBank/DDBJ databases">
        <authorList>
            <consortium name="DOE Joint Genome Institute"/>
            <person name="Kuo A."/>
            <person name="Kohler A."/>
            <person name="Nagy L.G."/>
            <person name="Floudas D."/>
            <person name="Copeland A."/>
            <person name="Barry K.W."/>
            <person name="Cichocki N."/>
            <person name="Veneault-Fourrey C."/>
            <person name="LaButti K."/>
            <person name="Lindquist E.A."/>
            <person name="Lipzen A."/>
            <person name="Lundell T."/>
            <person name="Morin E."/>
            <person name="Murat C."/>
            <person name="Sun H."/>
            <person name="Tunlid A."/>
            <person name="Henrissat B."/>
            <person name="Grigoriev I.V."/>
            <person name="Hibbett D.S."/>
            <person name="Martin F."/>
            <person name="Nordberg H.P."/>
            <person name="Cantor M.N."/>
            <person name="Hua S.X."/>
        </authorList>
    </citation>
    <scope>NUCLEOTIDE SEQUENCE [LARGE SCALE GENOMIC DNA]</scope>
    <source>
        <strain evidence="1 2">Foug A</strain>
    </source>
</reference>
<protein>
    <submittedName>
        <fullName evidence="1">Uncharacterized protein</fullName>
    </submittedName>
</protein>
<evidence type="ECO:0000313" key="2">
    <source>
        <dbReference type="Proteomes" id="UP000053989"/>
    </source>
</evidence>
<dbReference type="EMBL" id="KN822132">
    <property type="protein sequence ID" value="KIM55536.1"/>
    <property type="molecule type" value="Genomic_DNA"/>
</dbReference>
<reference evidence="2" key="2">
    <citation type="submission" date="2015-01" db="EMBL/GenBank/DDBJ databases">
        <title>Evolutionary Origins and Diversification of the Mycorrhizal Mutualists.</title>
        <authorList>
            <consortium name="DOE Joint Genome Institute"/>
            <consortium name="Mycorrhizal Genomics Consortium"/>
            <person name="Kohler A."/>
            <person name="Kuo A."/>
            <person name="Nagy L.G."/>
            <person name="Floudas D."/>
            <person name="Copeland A."/>
            <person name="Barry K.W."/>
            <person name="Cichocki N."/>
            <person name="Veneault-Fourrey C."/>
            <person name="LaButti K."/>
            <person name="Lindquist E.A."/>
            <person name="Lipzen A."/>
            <person name="Lundell T."/>
            <person name="Morin E."/>
            <person name="Murat C."/>
            <person name="Riley R."/>
            <person name="Ohm R."/>
            <person name="Sun H."/>
            <person name="Tunlid A."/>
            <person name="Henrissat B."/>
            <person name="Grigoriev I.V."/>
            <person name="Hibbett D.S."/>
            <person name="Martin F."/>
        </authorList>
    </citation>
    <scope>NUCLEOTIDE SEQUENCE [LARGE SCALE GENOMIC DNA]</scope>
    <source>
        <strain evidence="2">Foug A</strain>
    </source>
</reference>
<dbReference type="HOGENOM" id="CLU_3125886_0_0_1"/>
<name>A0A0C3DHK1_9AGAM</name>
<sequence length="50" mass="5436">MTQLNYALSVCALTGTVSKRRSTLPISDIAVRKSVELLPKCPLRAVSNYA</sequence>
<gene>
    <name evidence="1" type="ORF">SCLCIDRAFT_30251</name>
</gene>
<dbReference type="InParanoid" id="A0A0C3DHK1"/>
<organism evidence="1 2">
    <name type="scientific">Scleroderma citrinum Foug A</name>
    <dbReference type="NCBI Taxonomy" id="1036808"/>
    <lineage>
        <taxon>Eukaryota</taxon>
        <taxon>Fungi</taxon>
        <taxon>Dikarya</taxon>
        <taxon>Basidiomycota</taxon>
        <taxon>Agaricomycotina</taxon>
        <taxon>Agaricomycetes</taxon>
        <taxon>Agaricomycetidae</taxon>
        <taxon>Boletales</taxon>
        <taxon>Sclerodermatineae</taxon>
        <taxon>Sclerodermataceae</taxon>
        <taxon>Scleroderma</taxon>
    </lineage>
</organism>
<keyword evidence="2" id="KW-1185">Reference proteome</keyword>
<dbReference type="AlphaFoldDB" id="A0A0C3DHK1"/>
<dbReference type="Proteomes" id="UP000053989">
    <property type="component" value="Unassembled WGS sequence"/>
</dbReference>
<proteinExistence type="predicted"/>
<accession>A0A0C3DHK1</accession>
<evidence type="ECO:0000313" key="1">
    <source>
        <dbReference type="EMBL" id="KIM55536.1"/>
    </source>
</evidence>